<evidence type="ECO:0000313" key="1">
    <source>
        <dbReference type="EMBL" id="KAJ3472579.1"/>
    </source>
</evidence>
<comment type="caution">
    <text evidence="1">The sequence shown here is derived from an EMBL/GenBank/DDBJ whole genome shotgun (WGS) entry which is preliminary data.</text>
</comment>
<keyword evidence="2" id="KW-1185">Reference proteome</keyword>
<gene>
    <name evidence="1" type="ORF">NLG97_g10874</name>
</gene>
<reference evidence="1" key="1">
    <citation type="submission" date="2022-07" db="EMBL/GenBank/DDBJ databases">
        <title>Genome Sequence of Lecanicillium saksenae.</title>
        <authorList>
            <person name="Buettner E."/>
        </authorList>
    </citation>
    <scope>NUCLEOTIDE SEQUENCE</scope>
    <source>
        <strain evidence="1">VT-O1</strain>
    </source>
</reference>
<sequence length="76" mass="8697">MKTKIVLVDEATSSLDQGTDLRMQELMAEAFADCTVLTIAHQRDTLDYVDRVIKLDSGNLVEMCNVDRNEEWTENF</sequence>
<proteinExistence type="predicted"/>
<dbReference type="EMBL" id="JANAKD010003010">
    <property type="protein sequence ID" value="KAJ3472579.1"/>
    <property type="molecule type" value="Genomic_DNA"/>
</dbReference>
<dbReference type="Proteomes" id="UP001148737">
    <property type="component" value="Unassembled WGS sequence"/>
</dbReference>
<evidence type="ECO:0000313" key="2">
    <source>
        <dbReference type="Proteomes" id="UP001148737"/>
    </source>
</evidence>
<protein>
    <submittedName>
        <fullName evidence="1">Uncharacterized protein</fullName>
    </submittedName>
</protein>
<organism evidence="1 2">
    <name type="scientific">Lecanicillium saksenae</name>
    <dbReference type="NCBI Taxonomy" id="468837"/>
    <lineage>
        <taxon>Eukaryota</taxon>
        <taxon>Fungi</taxon>
        <taxon>Dikarya</taxon>
        <taxon>Ascomycota</taxon>
        <taxon>Pezizomycotina</taxon>
        <taxon>Sordariomycetes</taxon>
        <taxon>Hypocreomycetidae</taxon>
        <taxon>Hypocreales</taxon>
        <taxon>Cordycipitaceae</taxon>
        <taxon>Lecanicillium</taxon>
    </lineage>
</organism>
<name>A0ACC1QC42_9HYPO</name>
<accession>A0ACC1QC42</accession>